<evidence type="ECO:0000313" key="1">
    <source>
        <dbReference type="EMBL" id="ART61081.1"/>
    </source>
</evidence>
<dbReference type="KEGG" id="acis:CBP35_19020"/>
<keyword evidence="1" id="KW-0614">Plasmid</keyword>
<dbReference type="Proteomes" id="UP000194440">
    <property type="component" value="Plasmid pACP4.1"/>
</dbReference>
<evidence type="ECO:0000313" key="2">
    <source>
        <dbReference type="Proteomes" id="UP000194440"/>
    </source>
</evidence>
<dbReference type="KEGG" id="acid:CBP33_18870"/>
<sequence length="161" mass="17810">MDARETDPHRQETMRTIFIDFDGVLHPAGGPVGACLPFEWLSDLKALLSAHLPVRIVVHSSWRLTYPHEEIREFLSGLSALEIDIVGPGEKLQAITAYLSAHPEIDSGLVIDDEPNEFLAEFPLLVVACDPTTGISCQHVQNEVTAWLNHVGPIPLDAEWL</sequence>
<dbReference type="AlphaFoldDB" id="A0A240TXL9"/>
<proteinExistence type="predicted"/>
<name>A0A240TXL9_9BURK</name>
<keyword evidence="2" id="KW-1185">Reference proteome</keyword>
<organism evidence="1 2">
    <name type="scientific">Acidovorax carolinensis</name>
    <dbReference type="NCBI Taxonomy" id="553814"/>
    <lineage>
        <taxon>Bacteria</taxon>
        <taxon>Pseudomonadati</taxon>
        <taxon>Pseudomonadota</taxon>
        <taxon>Betaproteobacteria</taxon>
        <taxon>Burkholderiales</taxon>
        <taxon>Comamonadaceae</taxon>
        <taxon>Acidovorax</taxon>
    </lineage>
</organism>
<dbReference type="Pfam" id="PF18143">
    <property type="entry name" value="HAD_SAK_2"/>
    <property type="match status" value="1"/>
</dbReference>
<geneLocation type="plasmid" evidence="1 2">
    <name>pACP4.1</name>
</geneLocation>
<reference evidence="1" key="1">
    <citation type="submission" date="2017-05" db="EMBL/GenBank/DDBJ databases">
        <title>Polyphasic characterization of four soil-derived phenanthrene-degrading Acidovorax strains and proposal of Acidovorax phenanthrenivorans sp. nov.</title>
        <authorList>
            <person name="Singleton D."/>
            <person name="Lee J."/>
            <person name="Dickey A.N."/>
            <person name="Stroud A."/>
            <person name="Scholl E.H."/>
            <person name="Wright F.A."/>
            <person name="Aitken M.D."/>
        </authorList>
    </citation>
    <scope>NUCLEOTIDE SEQUENCE</scope>
    <source>
        <strain evidence="1">P4</strain>
        <plasmid evidence="1">pACP4.1</plasmid>
    </source>
</reference>
<dbReference type="KEGG" id="acip:CBP36_19070"/>
<gene>
    <name evidence="1" type="ORF">CBP36_19070</name>
</gene>
<dbReference type="EMBL" id="CP021367">
    <property type="protein sequence ID" value="ART61081.1"/>
    <property type="molecule type" value="Genomic_DNA"/>
</dbReference>
<protein>
    <submittedName>
        <fullName evidence="1">Uncharacterized protein</fullName>
    </submittedName>
</protein>
<accession>A0A240TXL9</accession>
<accession>A0A240UHV8</accession>